<dbReference type="InterPro" id="IPR058531">
    <property type="entry name" value="Baseplate_J_M"/>
</dbReference>
<feature type="domain" description="Baseplate J-like central" evidence="3">
    <location>
        <begin position="193"/>
        <end position="266"/>
    </location>
</feature>
<dbReference type="Pfam" id="PF04865">
    <property type="entry name" value="Baseplate_J"/>
    <property type="match status" value="1"/>
</dbReference>
<dbReference type="InterPro" id="IPR058530">
    <property type="entry name" value="Baseplate_J-like_C"/>
</dbReference>
<dbReference type="RefSeq" id="WP_088757406.1">
    <property type="nucleotide sequence ID" value="NZ_NJGV01000031.1"/>
</dbReference>
<organism evidence="5 6">
    <name type="scientific">Herbaspirillum aquaticum</name>
    <dbReference type="NCBI Taxonomy" id="568783"/>
    <lineage>
        <taxon>Bacteria</taxon>
        <taxon>Pseudomonadati</taxon>
        <taxon>Pseudomonadota</taxon>
        <taxon>Betaproteobacteria</taxon>
        <taxon>Burkholderiales</taxon>
        <taxon>Oxalobacteraceae</taxon>
        <taxon>Herbaspirillum</taxon>
    </lineage>
</organism>
<evidence type="ECO:0000259" key="2">
    <source>
        <dbReference type="Pfam" id="PF04865"/>
    </source>
</evidence>
<evidence type="ECO:0000259" key="4">
    <source>
        <dbReference type="Pfam" id="PF26079"/>
    </source>
</evidence>
<evidence type="ECO:0000313" key="5">
    <source>
        <dbReference type="EMBL" id="OWY32026.1"/>
    </source>
</evidence>
<dbReference type="Proteomes" id="UP000214747">
    <property type="component" value="Unassembled WGS sequence"/>
</dbReference>
<reference evidence="5 6" key="1">
    <citation type="journal article" date="2010" name="Int. J. Syst. Evol. Microbiol.">
        <title>Reclassification of Herbaspirillum putei as a later heterotypic synonym of Herbaspirillum huttiense, with the description of H. huttiense subsp. huttiense subsp. nov. and H. huttiense subsp. putei subsp. nov., comb. nov., and description of Herbaspirillum aquaticum sp. nov.</title>
        <authorList>
            <person name="Dobritsa A.P."/>
            <person name="Reddy M.C."/>
            <person name="Samadpour M."/>
        </authorList>
    </citation>
    <scope>NUCLEOTIDE SEQUENCE [LARGE SCALE GENOMIC DNA]</scope>
    <source>
        <strain evidence="5 6">IEH 4430</strain>
    </source>
</reference>
<dbReference type="Pfam" id="PF26078">
    <property type="entry name" value="Baseplate_J_M"/>
    <property type="match status" value="1"/>
</dbReference>
<dbReference type="InterPro" id="IPR052399">
    <property type="entry name" value="Phage_Baseplate_Assmbl_Protein"/>
</dbReference>
<proteinExistence type="inferred from homology"/>
<evidence type="ECO:0000256" key="1">
    <source>
        <dbReference type="ARBA" id="ARBA00038087"/>
    </source>
</evidence>
<dbReference type="PANTHER" id="PTHR37829">
    <property type="entry name" value="PHAGE-LIKE ELEMENT PBSX PROTEIN XKDT"/>
    <property type="match status" value="1"/>
</dbReference>
<dbReference type="AlphaFoldDB" id="A0A225SLS7"/>
<comment type="caution">
    <text evidence="5">The sequence shown here is derived from an EMBL/GenBank/DDBJ whole genome shotgun (WGS) entry which is preliminary data.</text>
</comment>
<dbReference type="Pfam" id="PF26079">
    <property type="entry name" value="Baseplate_J_C"/>
    <property type="match status" value="1"/>
</dbReference>
<sequence length="351" mass="36721">MPFDRPTLRELVTRALADINGRLTGAEARLSVATLNVLAVVQSGAVDGLHGHLDWLADQLMIDRCDEDHLARYASIWKVPRKAAAPSVGSALVNAFAALTVPAGMLIQRQDGVQYKTSAAVNLAVGAGSLPLVAVVAGTAGNTAAGVGLKLVTPIDGLDSSMTVGPAGITDGTEQEAVDAWRARLLERIQQPPNGGTKSDYEAWALEVQGVTRAWVYPGEMGAGTVTVRFMRDNDVYPIPDAAAVSAVKAYLDAKRPVTAELYVAAPIGAPINFQFTQLTPNTAATREAIRAELVDLLRREAIPGGTVKLSHMRAAISSAAGEDDYALAAPAADVINPVGSISTLGVITWP</sequence>
<evidence type="ECO:0000259" key="3">
    <source>
        <dbReference type="Pfam" id="PF26078"/>
    </source>
</evidence>
<dbReference type="EMBL" id="NJGV01000031">
    <property type="protein sequence ID" value="OWY32026.1"/>
    <property type="molecule type" value="Genomic_DNA"/>
</dbReference>
<evidence type="ECO:0000313" key="6">
    <source>
        <dbReference type="Proteomes" id="UP000214747"/>
    </source>
</evidence>
<keyword evidence="6" id="KW-1185">Reference proteome</keyword>
<feature type="domain" description="Baseplate protein J-like barrel" evidence="2">
    <location>
        <begin position="97"/>
        <end position="163"/>
    </location>
</feature>
<gene>
    <name evidence="5" type="ORF">CEJ45_23410</name>
</gene>
<protein>
    <submittedName>
        <fullName evidence="5">Baseplate J protein</fullName>
    </submittedName>
</protein>
<feature type="domain" description="Baseplate J-like C-terminal" evidence="4">
    <location>
        <begin position="273"/>
        <end position="350"/>
    </location>
</feature>
<comment type="similarity">
    <text evidence="1">Belongs to the Mu gp47/PBSX XkdT family.</text>
</comment>
<accession>A0A225SLS7</accession>
<dbReference type="InterPro" id="IPR006949">
    <property type="entry name" value="Barrel_Baseplate_J-like"/>
</dbReference>
<dbReference type="PANTHER" id="PTHR37829:SF3">
    <property type="entry name" value="PROTEIN JAYE-RELATED"/>
    <property type="match status" value="1"/>
</dbReference>
<name>A0A225SLS7_9BURK</name>